<dbReference type="Proteomes" id="UP000179129">
    <property type="component" value="Unassembled WGS sequence"/>
</dbReference>
<evidence type="ECO:0000256" key="1">
    <source>
        <dbReference type="SAM" id="MobiDB-lite"/>
    </source>
</evidence>
<gene>
    <name evidence="3" type="ORF">A3F83_15610</name>
</gene>
<dbReference type="CDD" id="cd02440">
    <property type="entry name" value="AdoMet_MTases"/>
    <property type="match status" value="1"/>
</dbReference>
<proteinExistence type="predicted"/>
<dbReference type="PANTHER" id="PTHR43591:SF24">
    <property type="entry name" value="2-METHOXY-6-POLYPRENYL-1,4-BENZOQUINOL METHYLASE, MITOCHONDRIAL"/>
    <property type="match status" value="1"/>
</dbReference>
<evidence type="ECO:0000259" key="2">
    <source>
        <dbReference type="Pfam" id="PF08241"/>
    </source>
</evidence>
<evidence type="ECO:0000313" key="4">
    <source>
        <dbReference type="Proteomes" id="UP000179129"/>
    </source>
</evidence>
<name>A0A1F5YLV0_9BACT</name>
<reference evidence="3 4" key="1">
    <citation type="journal article" date="2016" name="Nat. Commun.">
        <title>Thousands of microbial genomes shed light on interconnected biogeochemical processes in an aquifer system.</title>
        <authorList>
            <person name="Anantharaman K."/>
            <person name="Brown C.T."/>
            <person name="Hug L.A."/>
            <person name="Sharon I."/>
            <person name="Castelle C.J."/>
            <person name="Probst A.J."/>
            <person name="Thomas B.C."/>
            <person name="Singh A."/>
            <person name="Wilkins M.J."/>
            <person name="Karaoz U."/>
            <person name="Brodie E.L."/>
            <person name="Williams K.H."/>
            <person name="Hubbard S.S."/>
            <person name="Banfield J.F."/>
        </authorList>
    </citation>
    <scope>NUCLEOTIDE SEQUENCE [LARGE SCALE GENOMIC DNA]</scope>
</reference>
<dbReference type="InterPro" id="IPR013216">
    <property type="entry name" value="Methyltransf_11"/>
</dbReference>
<dbReference type="Gene3D" id="3.40.50.150">
    <property type="entry name" value="Vaccinia Virus protein VP39"/>
    <property type="match status" value="1"/>
</dbReference>
<evidence type="ECO:0000313" key="3">
    <source>
        <dbReference type="EMBL" id="OGG01160.1"/>
    </source>
</evidence>
<protein>
    <recommendedName>
        <fullName evidence="2">Methyltransferase type 11 domain-containing protein</fullName>
    </recommendedName>
</protein>
<dbReference type="STRING" id="1817867.A3F83_15610"/>
<dbReference type="PANTHER" id="PTHR43591">
    <property type="entry name" value="METHYLTRANSFERASE"/>
    <property type="match status" value="1"/>
</dbReference>
<dbReference type="InterPro" id="IPR029063">
    <property type="entry name" value="SAM-dependent_MTases_sf"/>
</dbReference>
<sequence>MKFQETSTLEQAVATGALILPGRTKPCEKLSGKYPALEEKNFVLRAFELLAKTRPMKNPLVLDVGTGAAKIPIRFVHQLSPANLVALDISHAMLKKARENIQAKRLTRKIFLVCADAERLPFRSGTFDLVCSHSLLRRLSDPLHYLEEIVRVTRKGCRFLIRDLRRPPLNLLDWYVRLFGMGLDGYRKKIFRESLLSGLNNRELKQLIRGVKGASCRASGFFITHIGLEGIRTKADLDPRREQRSPDKNTGGVELTLSGRLA</sequence>
<accession>A0A1F5YLV0</accession>
<feature type="region of interest" description="Disordered" evidence="1">
    <location>
        <begin position="237"/>
        <end position="262"/>
    </location>
</feature>
<dbReference type="AlphaFoldDB" id="A0A1F5YLV0"/>
<dbReference type="Pfam" id="PF08241">
    <property type="entry name" value="Methyltransf_11"/>
    <property type="match status" value="1"/>
</dbReference>
<comment type="caution">
    <text evidence="3">The sequence shown here is derived from an EMBL/GenBank/DDBJ whole genome shotgun (WGS) entry which is preliminary data.</text>
</comment>
<feature type="domain" description="Methyltransferase type 11" evidence="2">
    <location>
        <begin position="62"/>
        <end position="161"/>
    </location>
</feature>
<dbReference type="SUPFAM" id="SSF53335">
    <property type="entry name" value="S-adenosyl-L-methionine-dependent methyltransferases"/>
    <property type="match status" value="1"/>
</dbReference>
<organism evidence="3 4">
    <name type="scientific">Candidatus Glassbacteria bacterium RIFCSPLOWO2_12_FULL_58_11</name>
    <dbReference type="NCBI Taxonomy" id="1817867"/>
    <lineage>
        <taxon>Bacteria</taxon>
        <taxon>Candidatus Glassiibacteriota</taxon>
    </lineage>
</organism>
<feature type="compositionally biased region" description="Basic and acidic residues" evidence="1">
    <location>
        <begin position="237"/>
        <end position="247"/>
    </location>
</feature>
<dbReference type="GO" id="GO:0008757">
    <property type="term" value="F:S-adenosylmethionine-dependent methyltransferase activity"/>
    <property type="evidence" value="ECO:0007669"/>
    <property type="project" value="InterPro"/>
</dbReference>
<dbReference type="EMBL" id="MFIX01000221">
    <property type="protein sequence ID" value="OGG01160.1"/>
    <property type="molecule type" value="Genomic_DNA"/>
</dbReference>